<dbReference type="InterPro" id="IPR000182">
    <property type="entry name" value="GNAT_dom"/>
</dbReference>
<dbReference type="Pfam" id="PF00583">
    <property type="entry name" value="Acetyltransf_1"/>
    <property type="match status" value="1"/>
</dbReference>
<dbReference type="SUPFAM" id="SSF55729">
    <property type="entry name" value="Acyl-CoA N-acyltransferases (Nat)"/>
    <property type="match status" value="1"/>
</dbReference>
<evidence type="ECO:0000313" key="2">
    <source>
        <dbReference type="EMBL" id="GCD93064.1"/>
    </source>
</evidence>
<comment type="caution">
    <text evidence="2">The sequence shown here is derived from an EMBL/GenBank/DDBJ whole genome shotgun (WGS) entry which is preliminary data.</text>
</comment>
<name>A0A401YEM9_9ACTN</name>
<proteinExistence type="predicted"/>
<dbReference type="OrthoDB" id="9797456at2"/>
<sequence length="240" mass="26077">MFPAIITDFWLTPSPTSRLLHEDGVFGVTVDTELDEDERLTILTTTDGRTRVLLIPAVAAAVGLESGDPVDETGFRQRLEQAGISLHGADNLFYFTDDALETLAGEPDDPSIRLLTGADKPAFDVFEAAASEQDRDDASVESDHWAVYGAFEGERLVCVASMYPWNDAPLADLGVLTLPPYRGRGHARRVVRAISRHALARGHQPQYRCQLDNHASLALAGSAGLTRFGTWDVVSPDSDA</sequence>
<dbReference type="GO" id="GO:0016747">
    <property type="term" value="F:acyltransferase activity, transferring groups other than amino-acyl groups"/>
    <property type="evidence" value="ECO:0007669"/>
    <property type="project" value="InterPro"/>
</dbReference>
<feature type="domain" description="N-acetyltransferase" evidence="1">
    <location>
        <begin position="110"/>
        <end position="240"/>
    </location>
</feature>
<dbReference type="RefSeq" id="WP_126635344.1">
    <property type="nucleotide sequence ID" value="NZ_BIFH01000013.1"/>
</dbReference>
<keyword evidence="3" id="KW-1185">Reference proteome</keyword>
<gene>
    <name evidence="2" type="ORF">EHYA_00707</name>
</gene>
<evidence type="ECO:0000259" key="1">
    <source>
        <dbReference type="PROSITE" id="PS51186"/>
    </source>
</evidence>
<reference evidence="2 3" key="1">
    <citation type="submission" date="2018-12" db="EMBL/GenBank/DDBJ databases">
        <title>Draft genome sequence of Embleya hyalina NBRC 13850T.</title>
        <authorList>
            <person name="Komaki H."/>
            <person name="Hosoyama A."/>
            <person name="Kimura A."/>
            <person name="Ichikawa N."/>
            <person name="Tamura T."/>
        </authorList>
    </citation>
    <scope>NUCLEOTIDE SEQUENCE [LARGE SCALE GENOMIC DNA]</scope>
    <source>
        <strain evidence="2 3">NBRC 13850</strain>
    </source>
</reference>
<dbReference type="PROSITE" id="PS51186">
    <property type="entry name" value="GNAT"/>
    <property type="match status" value="1"/>
</dbReference>
<dbReference type="InterPro" id="IPR016181">
    <property type="entry name" value="Acyl_CoA_acyltransferase"/>
</dbReference>
<organism evidence="2 3">
    <name type="scientific">Embleya hyalina</name>
    <dbReference type="NCBI Taxonomy" id="516124"/>
    <lineage>
        <taxon>Bacteria</taxon>
        <taxon>Bacillati</taxon>
        <taxon>Actinomycetota</taxon>
        <taxon>Actinomycetes</taxon>
        <taxon>Kitasatosporales</taxon>
        <taxon>Streptomycetaceae</taxon>
        <taxon>Embleya</taxon>
    </lineage>
</organism>
<keyword evidence="2" id="KW-0808">Transferase</keyword>
<dbReference type="AlphaFoldDB" id="A0A401YEM9"/>
<protein>
    <submittedName>
        <fullName evidence="2">Putative acetyltransferase</fullName>
    </submittedName>
</protein>
<accession>A0A401YEM9</accession>
<dbReference type="Gene3D" id="3.40.630.30">
    <property type="match status" value="1"/>
</dbReference>
<dbReference type="EMBL" id="BIFH01000013">
    <property type="protein sequence ID" value="GCD93064.1"/>
    <property type="molecule type" value="Genomic_DNA"/>
</dbReference>
<evidence type="ECO:0000313" key="3">
    <source>
        <dbReference type="Proteomes" id="UP000286931"/>
    </source>
</evidence>
<dbReference type="Proteomes" id="UP000286931">
    <property type="component" value="Unassembled WGS sequence"/>
</dbReference>